<dbReference type="Pfam" id="PF25568">
    <property type="entry name" value="AAA_lid_At3g28540"/>
    <property type="match status" value="1"/>
</dbReference>
<keyword evidence="4" id="KW-1185">Reference proteome</keyword>
<evidence type="ECO:0000259" key="2">
    <source>
        <dbReference type="Pfam" id="PF25568"/>
    </source>
</evidence>
<feature type="compositionally biased region" description="Basic and acidic residues" evidence="1">
    <location>
        <begin position="88"/>
        <end position="98"/>
    </location>
</feature>
<dbReference type="STRING" id="888268.A0A1E5UJL4"/>
<dbReference type="Proteomes" id="UP000095767">
    <property type="component" value="Unassembled WGS sequence"/>
</dbReference>
<evidence type="ECO:0000256" key="1">
    <source>
        <dbReference type="SAM" id="MobiDB-lite"/>
    </source>
</evidence>
<dbReference type="InterPro" id="IPR058017">
    <property type="entry name" value="At3g28540-like_C"/>
</dbReference>
<organism evidence="3 4">
    <name type="scientific">Dichanthelium oligosanthes</name>
    <dbReference type="NCBI Taxonomy" id="888268"/>
    <lineage>
        <taxon>Eukaryota</taxon>
        <taxon>Viridiplantae</taxon>
        <taxon>Streptophyta</taxon>
        <taxon>Embryophyta</taxon>
        <taxon>Tracheophyta</taxon>
        <taxon>Spermatophyta</taxon>
        <taxon>Magnoliopsida</taxon>
        <taxon>Liliopsida</taxon>
        <taxon>Poales</taxon>
        <taxon>Poaceae</taxon>
        <taxon>PACMAD clade</taxon>
        <taxon>Panicoideae</taxon>
        <taxon>Panicodae</taxon>
        <taxon>Paniceae</taxon>
        <taxon>Dichantheliinae</taxon>
        <taxon>Dichanthelium</taxon>
    </lineage>
</organism>
<proteinExistence type="predicted"/>
<comment type="caution">
    <text evidence="3">The sequence shown here is derived from an EMBL/GenBank/DDBJ whole genome shotgun (WGS) entry which is preliminary data.</text>
</comment>
<evidence type="ECO:0000313" key="3">
    <source>
        <dbReference type="EMBL" id="OEL13076.1"/>
    </source>
</evidence>
<dbReference type="InterPro" id="IPR050747">
    <property type="entry name" value="Mitochondrial_chaperone_BCS1"/>
</dbReference>
<dbReference type="OrthoDB" id="10251412at2759"/>
<feature type="region of interest" description="Disordered" evidence="1">
    <location>
        <begin position="88"/>
        <end position="124"/>
    </location>
</feature>
<dbReference type="EMBL" id="LWDX02074838">
    <property type="protein sequence ID" value="OEL13076.1"/>
    <property type="molecule type" value="Genomic_DNA"/>
</dbReference>
<feature type="domain" description="AAA+ ATPase At3g28540-like C-terminal" evidence="2">
    <location>
        <begin position="10"/>
        <end position="84"/>
    </location>
</feature>
<dbReference type="Gene3D" id="6.10.280.40">
    <property type="match status" value="1"/>
</dbReference>
<evidence type="ECO:0000313" key="4">
    <source>
        <dbReference type="Proteomes" id="UP000095767"/>
    </source>
</evidence>
<dbReference type="AlphaFoldDB" id="A0A1E5UJL4"/>
<protein>
    <recommendedName>
        <fullName evidence="2">AAA+ ATPase At3g28540-like C-terminal domain-containing protein</fullName>
    </recommendedName>
</protein>
<accession>A0A1E5UJL4</accession>
<sequence>MDKNIKMSYCRFKAFKVLAGKYLDLKEHELFGEIQQLLEETDVPPADVAENLMLMPMMKKRDANTCLKGLVEALKKAKEEAAAAKALSDAKRNEKEAKGAQANGDAAKPKEGSEEEEEKEMDSTPTIFRPWEWAASSVFFHLRHFLLPRSSSPLPPLPLESFTAALSWPPPQASFYRTVDLHRFEHPELRTNTVHHWTFVTRLPPTRFLSVCLHPLLLGSSSPLEVLVGNCILM</sequence>
<dbReference type="PANTHER" id="PTHR23070">
    <property type="entry name" value="BCS1 AAA-TYPE ATPASE"/>
    <property type="match status" value="1"/>
</dbReference>
<name>A0A1E5UJL4_9POAL</name>
<gene>
    <name evidence="3" type="ORF">BAE44_0025905</name>
</gene>
<reference evidence="3 4" key="1">
    <citation type="submission" date="2016-09" db="EMBL/GenBank/DDBJ databases">
        <title>The draft genome of Dichanthelium oligosanthes: A C3 panicoid grass species.</title>
        <authorList>
            <person name="Studer A.J."/>
            <person name="Schnable J.C."/>
            <person name="Brutnell T.P."/>
        </authorList>
    </citation>
    <scope>NUCLEOTIDE SEQUENCE [LARGE SCALE GENOMIC DNA]</scope>
    <source>
        <strain evidence="4">cv. Kellogg 1175</strain>
        <tissue evidence="3">Leaf</tissue>
    </source>
</reference>